<gene>
    <name evidence="1" type="ORF">TPC1_17905</name>
</gene>
<dbReference type="EMBL" id="GDID01005897">
    <property type="protein sequence ID" value="JAP90709.1"/>
    <property type="molecule type" value="Transcribed_RNA"/>
</dbReference>
<dbReference type="SUPFAM" id="SSF52266">
    <property type="entry name" value="SGNH hydrolase"/>
    <property type="match status" value="1"/>
</dbReference>
<dbReference type="InterPro" id="IPR036514">
    <property type="entry name" value="SGNH_hydro_sf"/>
</dbReference>
<name>A0A146K5E0_9EUKA</name>
<organism evidence="1">
    <name type="scientific">Trepomonas sp. PC1</name>
    <dbReference type="NCBI Taxonomy" id="1076344"/>
    <lineage>
        <taxon>Eukaryota</taxon>
        <taxon>Metamonada</taxon>
        <taxon>Diplomonadida</taxon>
        <taxon>Hexamitidae</taxon>
        <taxon>Hexamitinae</taxon>
        <taxon>Trepomonas</taxon>
    </lineage>
</organism>
<reference evidence="1" key="1">
    <citation type="submission" date="2015-07" db="EMBL/GenBank/DDBJ databases">
        <title>Adaptation to a free-living lifestyle via gene acquisitions in the diplomonad Trepomonas sp. PC1.</title>
        <authorList>
            <person name="Xu F."/>
            <person name="Jerlstrom-Hultqvist J."/>
            <person name="Kolisko M."/>
            <person name="Simpson A.G.B."/>
            <person name="Roger A.J."/>
            <person name="Svard S.G."/>
            <person name="Andersson J.O."/>
        </authorList>
    </citation>
    <scope>NUCLEOTIDE SEQUENCE</scope>
    <source>
        <strain evidence="1">PC1</strain>
    </source>
</reference>
<dbReference type="Pfam" id="PF00657">
    <property type="entry name" value="Lipase_GDSL"/>
    <property type="match status" value="1"/>
</dbReference>
<dbReference type="AlphaFoldDB" id="A0A146K5E0"/>
<accession>A0A146K5E0</accession>
<dbReference type="Gene3D" id="3.40.50.1110">
    <property type="entry name" value="SGNH hydrolase"/>
    <property type="match status" value="1"/>
</dbReference>
<sequence length="121" mass="13632">SITAYGDFTNGYIQKLRCSQYNKIQITNLGIPAANTHQINQFVNYPVFNQFLSKNIQLIILQIGTNDANELDYYSTIGVNGTVGVTLKQYKINLISILQKLSNMSTDIVLSYPPPIERDKN</sequence>
<dbReference type="GO" id="GO:0016788">
    <property type="term" value="F:hydrolase activity, acting on ester bonds"/>
    <property type="evidence" value="ECO:0007669"/>
    <property type="project" value="InterPro"/>
</dbReference>
<feature type="non-terminal residue" evidence="1">
    <location>
        <position position="1"/>
    </location>
</feature>
<proteinExistence type="predicted"/>
<protein>
    <submittedName>
        <fullName evidence="1">Isoamyl acetate-hydrolyzing esterase 1 protein</fullName>
    </submittedName>
</protein>
<feature type="non-terminal residue" evidence="1">
    <location>
        <position position="121"/>
    </location>
</feature>
<dbReference type="InterPro" id="IPR001087">
    <property type="entry name" value="GDSL"/>
</dbReference>
<evidence type="ECO:0000313" key="1">
    <source>
        <dbReference type="EMBL" id="JAP90709.1"/>
    </source>
</evidence>